<dbReference type="GO" id="GO:0000981">
    <property type="term" value="F:DNA-binding transcription factor activity, RNA polymerase II-specific"/>
    <property type="evidence" value="ECO:0007669"/>
    <property type="project" value="InterPro"/>
</dbReference>
<dbReference type="Pfam" id="PF04082">
    <property type="entry name" value="Fungal_trans"/>
    <property type="match status" value="1"/>
</dbReference>
<proteinExistence type="predicted"/>
<evidence type="ECO:0000259" key="5">
    <source>
        <dbReference type="PROSITE" id="PS50048"/>
    </source>
</evidence>
<name>A0A1B7YGP2_COLHI</name>
<evidence type="ECO:0000256" key="4">
    <source>
        <dbReference type="SAM" id="MobiDB-lite"/>
    </source>
</evidence>
<feature type="region of interest" description="Disordered" evidence="4">
    <location>
        <begin position="163"/>
        <end position="182"/>
    </location>
</feature>
<feature type="domain" description="Zn(2)-C6 fungal-type" evidence="5">
    <location>
        <begin position="96"/>
        <end position="124"/>
    </location>
</feature>
<dbReference type="VEuPathDB" id="FungiDB:CH63R_06935"/>
<dbReference type="Gene3D" id="4.10.240.10">
    <property type="entry name" value="Zn(2)-C6 fungal-type DNA-binding domain"/>
    <property type="match status" value="1"/>
</dbReference>
<evidence type="ECO:0000313" key="7">
    <source>
        <dbReference type="Proteomes" id="UP000092177"/>
    </source>
</evidence>
<feature type="region of interest" description="Disordered" evidence="4">
    <location>
        <begin position="70"/>
        <end position="92"/>
    </location>
</feature>
<dbReference type="PROSITE" id="PS50048">
    <property type="entry name" value="ZN2_CY6_FUNGAL_2"/>
    <property type="match status" value="1"/>
</dbReference>
<evidence type="ECO:0000256" key="1">
    <source>
        <dbReference type="ARBA" id="ARBA00004123"/>
    </source>
</evidence>
<accession>A0A1B7YGP2</accession>
<dbReference type="RefSeq" id="XP_018159760.1">
    <property type="nucleotide sequence ID" value="XM_018301910.1"/>
</dbReference>
<dbReference type="AlphaFoldDB" id="A0A1B7YGP2"/>
<dbReference type="GO" id="GO:0008270">
    <property type="term" value="F:zinc ion binding"/>
    <property type="evidence" value="ECO:0007669"/>
    <property type="project" value="InterPro"/>
</dbReference>
<dbReference type="KEGG" id="chig:CH63R_06935"/>
<feature type="compositionally biased region" description="Polar residues" evidence="4">
    <location>
        <begin position="170"/>
        <end position="182"/>
    </location>
</feature>
<reference evidence="7" key="1">
    <citation type="journal article" date="2017" name="BMC Genomics">
        <title>Gapless genome assembly of Colletotrichum higginsianum reveals chromosome structure and association of transposable elements with secondary metabolite gene clusters.</title>
        <authorList>
            <person name="Dallery J.-F."/>
            <person name="Lapalu N."/>
            <person name="Zampounis A."/>
            <person name="Pigne S."/>
            <person name="Luyten I."/>
            <person name="Amselem J."/>
            <person name="Wittenberg A.H.J."/>
            <person name="Zhou S."/>
            <person name="de Queiroz M.V."/>
            <person name="Robin G.P."/>
            <person name="Auger A."/>
            <person name="Hainaut M."/>
            <person name="Henrissat B."/>
            <person name="Kim K.-T."/>
            <person name="Lee Y.-H."/>
            <person name="Lespinet O."/>
            <person name="Schwartz D.C."/>
            <person name="Thon M.R."/>
            <person name="O'Connell R.J."/>
        </authorList>
    </citation>
    <scope>NUCLEOTIDE SEQUENCE [LARGE SCALE GENOMIC DNA]</scope>
    <source>
        <strain evidence="7">IMI 349063</strain>
    </source>
</reference>
<dbReference type="InterPro" id="IPR050613">
    <property type="entry name" value="Sec_Metabolite_Reg"/>
</dbReference>
<dbReference type="PANTHER" id="PTHR31001">
    <property type="entry name" value="UNCHARACTERIZED TRANSCRIPTIONAL REGULATORY PROTEIN"/>
    <property type="match status" value="1"/>
</dbReference>
<dbReference type="CDD" id="cd00067">
    <property type="entry name" value="GAL4"/>
    <property type="match status" value="1"/>
</dbReference>
<keyword evidence="7" id="KW-1185">Reference proteome</keyword>
<organism evidence="6 7">
    <name type="scientific">Colletotrichum higginsianum (strain IMI 349063)</name>
    <name type="common">Crucifer anthracnose fungus</name>
    <dbReference type="NCBI Taxonomy" id="759273"/>
    <lineage>
        <taxon>Eukaryota</taxon>
        <taxon>Fungi</taxon>
        <taxon>Dikarya</taxon>
        <taxon>Ascomycota</taxon>
        <taxon>Pezizomycotina</taxon>
        <taxon>Sordariomycetes</taxon>
        <taxon>Hypocreomycetidae</taxon>
        <taxon>Glomerellales</taxon>
        <taxon>Glomerellaceae</taxon>
        <taxon>Colletotrichum</taxon>
        <taxon>Colletotrichum destructivum species complex</taxon>
    </lineage>
</organism>
<feature type="region of interest" description="Disordered" evidence="4">
    <location>
        <begin position="707"/>
        <end position="742"/>
    </location>
</feature>
<dbReference type="SMART" id="SM00066">
    <property type="entry name" value="GAL4"/>
    <property type="match status" value="1"/>
</dbReference>
<dbReference type="InterPro" id="IPR001138">
    <property type="entry name" value="Zn2Cys6_DnaBD"/>
</dbReference>
<dbReference type="GO" id="GO:0003677">
    <property type="term" value="F:DNA binding"/>
    <property type="evidence" value="ECO:0007669"/>
    <property type="project" value="InterPro"/>
</dbReference>
<dbReference type="CDD" id="cd12148">
    <property type="entry name" value="fungal_TF_MHR"/>
    <property type="match status" value="1"/>
</dbReference>
<comment type="caution">
    <text evidence="6">The sequence shown here is derived from an EMBL/GenBank/DDBJ whole genome shotgun (WGS) entry which is preliminary data.</text>
</comment>
<dbReference type="Pfam" id="PF00172">
    <property type="entry name" value="Zn_clus"/>
    <property type="match status" value="1"/>
</dbReference>
<keyword evidence="3" id="KW-0539">Nucleus</keyword>
<dbReference type="GO" id="GO:0005634">
    <property type="term" value="C:nucleus"/>
    <property type="evidence" value="ECO:0007669"/>
    <property type="project" value="UniProtKB-SubCell"/>
</dbReference>
<dbReference type="InterPro" id="IPR036864">
    <property type="entry name" value="Zn2-C6_fun-type_DNA-bd_sf"/>
</dbReference>
<evidence type="ECO:0000256" key="2">
    <source>
        <dbReference type="ARBA" id="ARBA00022723"/>
    </source>
</evidence>
<dbReference type="PANTHER" id="PTHR31001:SF85">
    <property type="entry name" value="ZN(II)2CYS6 TRANSCRIPTION FACTOR (EUROFUNG)"/>
    <property type="match status" value="1"/>
</dbReference>
<dbReference type="SUPFAM" id="SSF57701">
    <property type="entry name" value="Zn2/Cys6 DNA-binding domain"/>
    <property type="match status" value="1"/>
</dbReference>
<protein>
    <submittedName>
        <fullName evidence="6">C6 zinc finger protein</fullName>
    </submittedName>
</protein>
<dbReference type="GeneID" id="28866017"/>
<feature type="compositionally biased region" description="Polar residues" evidence="4">
    <location>
        <begin position="70"/>
        <end position="91"/>
    </location>
</feature>
<keyword evidence="2" id="KW-0479">Metal-binding</keyword>
<dbReference type="InterPro" id="IPR007219">
    <property type="entry name" value="XnlR_reg_dom"/>
</dbReference>
<gene>
    <name evidence="6" type="ORF">CH63R_06935</name>
</gene>
<dbReference type="SMART" id="SM00906">
    <property type="entry name" value="Fungal_trans"/>
    <property type="match status" value="1"/>
</dbReference>
<evidence type="ECO:0000313" key="6">
    <source>
        <dbReference type="EMBL" id="OBR11243.1"/>
    </source>
</evidence>
<dbReference type="GO" id="GO:0006351">
    <property type="term" value="P:DNA-templated transcription"/>
    <property type="evidence" value="ECO:0007669"/>
    <property type="project" value="InterPro"/>
</dbReference>
<evidence type="ECO:0000256" key="3">
    <source>
        <dbReference type="ARBA" id="ARBA00023242"/>
    </source>
</evidence>
<comment type="subcellular location">
    <subcellularLocation>
        <location evidence="1">Nucleus</location>
    </subcellularLocation>
</comment>
<dbReference type="Proteomes" id="UP000092177">
    <property type="component" value="Chromosome 4"/>
</dbReference>
<dbReference type="OrthoDB" id="2269373at2759"/>
<sequence length="783" mass="88559">MFNRPSLLCLCSTGMKYRRHSIGDIESTHYGKYRKSVSAWPNPDRSVVYTRPRGRLSGLLQATGAYPTSDRTCLSSNKMSASPKENPSSKQPRPLACVLCQRRKVKCDRNYPCANCVKSKATCSPSIPAPVRKRRRPNAELQARLARCEELLAKYAEASEEPLDFETKTVPPQSSNIPKYQNNELNWKPAGKLVVEDGAVRFMDNFLWATVYEELRGMRELVEQEDEAVEAEPHDWDPGASMPDYSEYLLVGGSAAYDDPRDLYPSAGQIFRLWQMFLDRANSLTKIVHAPTLQPFVVEAASNPGSLPHNAEALLFAVYSLSIITMTDEECMTILGTTCKTAFRRFSSGVRTSLFRADFLKAHDLTTLQALVLHMMSIQGRCNIHGAWILNGICVRIAQKMGLHRDGELLGLPPFETEMRRRIWWQIFMLDSKFSMISGLSQSLLPRPSDCRLPKNLNDADLHTGATERYQEREGPTEMVIPLLIYQIGFCIHQQQDIESLMLHSELSTLSSGRRTKLQSAQISGFIKTLEDRLNNVIEKNSDPSAGPVHEFAGLLKSLVLQKIKETSCTPQEQPEWGTEILTPKDNLFKWSVMVTEQSINAYKLNKHPGFHWFLKLLFQYDVVILMVGQLSQRLTGALVERAWQQIPALYEYHPEFLDPSQEYNIALGNFILRAWKIREDYLCSRHGIQPNEPDYVETLRKNLGSHLSRSRAGTEPPRSLGPHGHHPAAEADDGHPPPMDQLFSRYLSANASWDPLAMPDPEHINRQLSTFDGLDMGTPTGW</sequence>
<dbReference type="EMBL" id="LTAN01000004">
    <property type="protein sequence ID" value="OBR11243.1"/>
    <property type="molecule type" value="Genomic_DNA"/>
</dbReference>